<keyword evidence="12" id="KW-1185">Reference proteome</keyword>
<dbReference type="AlphaFoldDB" id="A0A7T7S317"/>
<evidence type="ECO:0000256" key="7">
    <source>
        <dbReference type="ARBA" id="ARBA00023306"/>
    </source>
</evidence>
<feature type="transmembrane region" description="Helical" evidence="9">
    <location>
        <begin position="83"/>
        <end position="101"/>
    </location>
</feature>
<reference evidence="11 12" key="1">
    <citation type="submission" date="2020-12" db="EMBL/GenBank/DDBJ databases">
        <authorList>
            <person name="Zhou J."/>
        </authorList>
    </citation>
    <scope>NUCLEOTIDE SEQUENCE [LARGE SCALE GENOMIC DNA]</scope>
    <source>
        <strain evidence="11 12">CCUG 61299</strain>
    </source>
</reference>
<protein>
    <submittedName>
        <fullName evidence="11">FtsQ-type POTRA domain-containing protein</fullName>
    </submittedName>
</protein>
<evidence type="ECO:0000256" key="9">
    <source>
        <dbReference type="SAM" id="Phobius"/>
    </source>
</evidence>
<keyword evidence="6 9" id="KW-0472">Membrane</keyword>
<dbReference type="GO" id="GO:0051301">
    <property type="term" value="P:cell division"/>
    <property type="evidence" value="ECO:0007669"/>
    <property type="project" value="UniProtKB-KW"/>
</dbReference>
<gene>
    <name evidence="11" type="ORF">JG540_04120</name>
</gene>
<dbReference type="Gene3D" id="3.10.20.310">
    <property type="entry name" value="membrane protein fhac"/>
    <property type="match status" value="1"/>
</dbReference>
<evidence type="ECO:0000256" key="8">
    <source>
        <dbReference type="SAM" id="MobiDB-lite"/>
    </source>
</evidence>
<dbReference type="PANTHER" id="PTHR37820">
    <property type="entry name" value="CELL DIVISION PROTEIN DIVIB"/>
    <property type="match status" value="1"/>
</dbReference>
<evidence type="ECO:0000256" key="1">
    <source>
        <dbReference type="ARBA" id="ARBA00004370"/>
    </source>
</evidence>
<comment type="subcellular location">
    <subcellularLocation>
        <location evidence="1">Membrane</location>
    </subcellularLocation>
</comment>
<feature type="compositionally biased region" description="Polar residues" evidence="8">
    <location>
        <begin position="36"/>
        <end position="48"/>
    </location>
</feature>
<dbReference type="Pfam" id="PF08478">
    <property type="entry name" value="POTRA_1"/>
    <property type="match status" value="1"/>
</dbReference>
<organism evidence="11 12">
    <name type="scientific">Actinomyces weissii</name>
    <dbReference type="NCBI Taxonomy" id="675090"/>
    <lineage>
        <taxon>Bacteria</taxon>
        <taxon>Bacillati</taxon>
        <taxon>Actinomycetota</taxon>
        <taxon>Actinomycetes</taxon>
        <taxon>Actinomycetales</taxon>
        <taxon>Actinomycetaceae</taxon>
        <taxon>Actinomyces</taxon>
    </lineage>
</organism>
<evidence type="ECO:0000256" key="3">
    <source>
        <dbReference type="ARBA" id="ARBA00022618"/>
    </source>
</evidence>
<keyword evidence="4 9" id="KW-0812">Transmembrane</keyword>
<keyword evidence="2" id="KW-1003">Cell membrane</keyword>
<keyword evidence="5 9" id="KW-1133">Transmembrane helix</keyword>
<sequence length="302" mass="32258">MRKPSVPRPGTEEPAPQAGARGGRLPTSRLPEEHTQSLPVVRQQTPSSLDLRADRHDRVVSTGLAQRLQERRDSLRRLRRRRLLVAAAVLVVLAGLGWGVLGSPLLGLRLEQVEVTGSDGSVSVEQVREVYAGLEGRSLLRLDTGELAAATSQELVRVRDVQVSRRWPNGLRVHLSMREPVAARQVEGGFEVLDAQAVVLETAASLPAGLAWVQAPEGEELSAEMVSAVVAAVGALDPQTRSQVVSGTASVAGQVRLSLQGGANVVWGDSSQPELKAQVLRVLLGTPAQVYDVSSPRFPSTS</sequence>
<evidence type="ECO:0000256" key="4">
    <source>
        <dbReference type="ARBA" id="ARBA00022692"/>
    </source>
</evidence>
<evidence type="ECO:0000313" key="11">
    <source>
        <dbReference type="EMBL" id="QQM68039.1"/>
    </source>
</evidence>
<name>A0A7T7S317_9ACTO</name>
<accession>A0A7T7S317</accession>
<evidence type="ECO:0000259" key="10">
    <source>
        <dbReference type="PROSITE" id="PS51779"/>
    </source>
</evidence>
<dbReference type="RefSeq" id="WP_200277470.1">
    <property type="nucleotide sequence ID" value="NZ_CP066802.1"/>
</dbReference>
<dbReference type="EMBL" id="CP066802">
    <property type="protein sequence ID" value="QQM68039.1"/>
    <property type="molecule type" value="Genomic_DNA"/>
</dbReference>
<dbReference type="PROSITE" id="PS51779">
    <property type="entry name" value="POTRA"/>
    <property type="match status" value="1"/>
</dbReference>
<dbReference type="PANTHER" id="PTHR37820:SF1">
    <property type="entry name" value="CELL DIVISION PROTEIN FTSQ"/>
    <property type="match status" value="1"/>
</dbReference>
<dbReference type="InterPro" id="IPR034746">
    <property type="entry name" value="POTRA"/>
</dbReference>
<evidence type="ECO:0000313" key="12">
    <source>
        <dbReference type="Proteomes" id="UP000595895"/>
    </source>
</evidence>
<dbReference type="GO" id="GO:0005886">
    <property type="term" value="C:plasma membrane"/>
    <property type="evidence" value="ECO:0007669"/>
    <property type="project" value="TreeGrafter"/>
</dbReference>
<dbReference type="KEGG" id="awe:JG540_04120"/>
<evidence type="ECO:0000256" key="5">
    <source>
        <dbReference type="ARBA" id="ARBA00022989"/>
    </source>
</evidence>
<dbReference type="InterPro" id="IPR050487">
    <property type="entry name" value="FtsQ_DivIB"/>
</dbReference>
<feature type="domain" description="POTRA" evidence="10">
    <location>
        <begin position="108"/>
        <end position="178"/>
    </location>
</feature>
<proteinExistence type="predicted"/>
<evidence type="ECO:0000256" key="2">
    <source>
        <dbReference type="ARBA" id="ARBA00022475"/>
    </source>
</evidence>
<dbReference type="Proteomes" id="UP000595895">
    <property type="component" value="Chromosome"/>
</dbReference>
<dbReference type="InterPro" id="IPR013685">
    <property type="entry name" value="POTRA_FtsQ_type"/>
</dbReference>
<feature type="region of interest" description="Disordered" evidence="8">
    <location>
        <begin position="1"/>
        <end position="49"/>
    </location>
</feature>
<evidence type="ECO:0000256" key="6">
    <source>
        <dbReference type="ARBA" id="ARBA00023136"/>
    </source>
</evidence>
<keyword evidence="3" id="KW-0132">Cell division</keyword>
<keyword evidence="7" id="KW-0131">Cell cycle</keyword>